<organism evidence="2 3">
    <name type="scientific">Amycolatopsis pretoriensis</name>
    <dbReference type="NCBI Taxonomy" id="218821"/>
    <lineage>
        <taxon>Bacteria</taxon>
        <taxon>Bacillati</taxon>
        <taxon>Actinomycetota</taxon>
        <taxon>Actinomycetes</taxon>
        <taxon>Pseudonocardiales</taxon>
        <taxon>Pseudonocardiaceae</taxon>
        <taxon>Amycolatopsis</taxon>
    </lineage>
</organism>
<evidence type="ECO:0000313" key="3">
    <source>
        <dbReference type="Proteomes" id="UP000198878"/>
    </source>
</evidence>
<accession>A0A1H5QE65</accession>
<dbReference type="EMBL" id="FNUJ01000002">
    <property type="protein sequence ID" value="SEF24144.1"/>
    <property type="molecule type" value="Genomic_DNA"/>
</dbReference>
<dbReference type="GO" id="GO:0043041">
    <property type="term" value="P:amino acid activation for nonribosomal peptide biosynthetic process"/>
    <property type="evidence" value="ECO:0007669"/>
    <property type="project" value="TreeGrafter"/>
</dbReference>
<evidence type="ECO:0000313" key="2">
    <source>
        <dbReference type="EMBL" id="SEF24144.1"/>
    </source>
</evidence>
<dbReference type="STRING" id="218821.SAMN05421837_102586"/>
<dbReference type="RefSeq" id="WP_244180188.1">
    <property type="nucleotide sequence ID" value="NZ_FNUJ01000002.1"/>
</dbReference>
<dbReference type="GO" id="GO:0003824">
    <property type="term" value="F:catalytic activity"/>
    <property type="evidence" value="ECO:0007669"/>
    <property type="project" value="InterPro"/>
</dbReference>
<dbReference type="Pfam" id="PF00668">
    <property type="entry name" value="Condensation"/>
    <property type="match status" value="1"/>
</dbReference>
<dbReference type="GO" id="GO:0031177">
    <property type="term" value="F:phosphopantetheine binding"/>
    <property type="evidence" value="ECO:0007669"/>
    <property type="project" value="TreeGrafter"/>
</dbReference>
<keyword evidence="3" id="KW-1185">Reference proteome</keyword>
<name>A0A1H5QE65_9PSEU</name>
<dbReference type="GO" id="GO:0008610">
    <property type="term" value="P:lipid biosynthetic process"/>
    <property type="evidence" value="ECO:0007669"/>
    <property type="project" value="UniProtKB-ARBA"/>
</dbReference>
<dbReference type="Proteomes" id="UP000198878">
    <property type="component" value="Unassembled WGS sequence"/>
</dbReference>
<dbReference type="PANTHER" id="PTHR45527">
    <property type="entry name" value="NONRIBOSOMAL PEPTIDE SYNTHETASE"/>
    <property type="match status" value="1"/>
</dbReference>
<feature type="domain" description="Condensation" evidence="1">
    <location>
        <begin position="30"/>
        <end position="302"/>
    </location>
</feature>
<gene>
    <name evidence="2" type="ORF">SAMN05421837_102586</name>
</gene>
<dbReference type="InterPro" id="IPR001242">
    <property type="entry name" value="Condensation_dom"/>
</dbReference>
<dbReference type="Gene3D" id="3.30.559.30">
    <property type="entry name" value="Nonribosomal peptide synthetase, condensation domain"/>
    <property type="match status" value="1"/>
</dbReference>
<proteinExistence type="predicted"/>
<protein>
    <submittedName>
        <fullName evidence="2">Condensation domain-containing protein</fullName>
    </submittedName>
</protein>
<dbReference type="GO" id="GO:0044550">
    <property type="term" value="P:secondary metabolite biosynthetic process"/>
    <property type="evidence" value="ECO:0007669"/>
    <property type="project" value="TreeGrafter"/>
</dbReference>
<dbReference type="SUPFAM" id="SSF52777">
    <property type="entry name" value="CoA-dependent acyltransferases"/>
    <property type="match status" value="2"/>
</dbReference>
<reference evidence="3" key="1">
    <citation type="submission" date="2016-10" db="EMBL/GenBank/DDBJ databases">
        <authorList>
            <person name="Varghese N."/>
            <person name="Submissions S."/>
        </authorList>
    </citation>
    <scope>NUCLEOTIDE SEQUENCE [LARGE SCALE GENOMIC DNA]</scope>
    <source>
        <strain evidence="3">DSM 44654</strain>
    </source>
</reference>
<dbReference type="InterPro" id="IPR023213">
    <property type="entry name" value="CAT-like_dom_sf"/>
</dbReference>
<sequence length="407" mass="44594">MPGEAIWPASNFQRWVMAAARDRPWLAGPWFTMNAEVLLSGPVDRRVLGTALAELLRRHEVLRTRVVDDDAGPLQVVSGKAVAVVEDTDGDESLHVPVDSASPLVVRVARRGPREHVLFLHLHHMIADPETVWGVLTELGALYSAYSGGGAPPAAPGAQYGQYAAFEEDRRRSGRQAARQWWADTVGDHGFVRAHGGRAPYAYRDVLLEPDELATAHRLAKTHRATILTTLFAALACAVRPRFGAGRVMFTTVFGQRDRPEWRRVLGPCIVPAFVPLPAPPERLDAEYARAVRDTVLGCRRHCRPEPHSGAVPAGPVPFFEYVPDRWPTAVRFGAATGRVVNAAGPKDFGGARGFAVRARVDHRGALTAHVSGDVWSDVVAREVLGGLAAQIRRRVTEVDFRRLTTR</sequence>
<dbReference type="GO" id="GO:0005737">
    <property type="term" value="C:cytoplasm"/>
    <property type="evidence" value="ECO:0007669"/>
    <property type="project" value="TreeGrafter"/>
</dbReference>
<dbReference type="AlphaFoldDB" id="A0A1H5QE65"/>
<dbReference type="PANTHER" id="PTHR45527:SF1">
    <property type="entry name" value="FATTY ACID SYNTHASE"/>
    <property type="match status" value="1"/>
</dbReference>
<evidence type="ECO:0000259" key="1">
    <source>
        <dbReference type="Pfam" id="PF00668"/>
    </source>
</evidence>
<dbReference type="Gene3D" id="3.30.559.10">
    <property type="entry name" value="Chloramphenicol acetyltransferase-like domain"/>
    <property type="match status" value="1"/>
</dbReference>